<dbReference type="GO" id="GO:0005319">
    <property type="term" value="F:lipid transporter activity"/>
    <property type="evidence" value="ECO:0007669"/>
    <property type="project" value="InterPro"/>
</dbReference>
<organism evidence="4 5">
    <name type="scientific">Vespula pensylvanica</name>
    <name type="common">Western yellow jacket</name>
    <name type="synonym">Wasp</name>
    <dbReference type="NCBI Taxonomy" id="30213"/>
    <lineage>
        <taxon>Eukaryota</taxon>
        <taxon>Metazoa</taxon>
        <taxon>Ecdysozoa</taxon>
        <taxon>Arthropoda</taxon>
        <taxon>Hexapoda</taxon>
        <taxon>Insecta</taxon>
        <taxon>Pterygota</taxon>
        <taxon>Neoptera</taxon>
        <taxon>Endopterygota</taxon>
        <taxon>Hymenoptera</taxon>
        <taxon>Apocrita</taxon>
        <taxon>Aculeata</taxon>
        <taxon>Vespoidea</taxon>
        <taxon>Vespidae</taxon>
        <taxon>Vespinae</taxon>
        <taxon>Vespula</taxon>
    </lineage>
</organism>
<gene>
    <name evidence="4" type="ORF">H0235_016860</name>
</gene>
<dbReference type="AlphaFoldDB" id="A0A834N3B1"/>
<name>A0A834N3B1_VESPE</name>
<reference evidence="4" key="1">
    <citation type="journal article" date="2020" name="G3 (Bethesda)">
        <title>High-Quality Assemblies for Three Invasive Social Wasps from the &lt;i&gt;Vespula&lt;/i&gt; Genus.</title>
        <authorList>
            <person name="Harrop T.W.R."/>
            <person name="Guhlin J."/>
            <person name="McLaughlin G.M."/>
            <person name="Permina E."/>
            <person name="Stockwell P."/>
            <person name="Gilligan J."/>
            <person name="Le Lec M.F."/>
            <person name="Gruber M.A.M."/>
            <person name="Quinn O."/>
            <person name="Lovegrove M."/>
            <person name="Duncan E.J."/>
            <person name="Remnant E.J."/>
            <person name="Van Eeckhoven J."/>
            <person name="Graham B."/>
            <person name="Knapp R.A."/>
            <person name="Langford K.W."/>
            <person name="Kronenberg Z."/>
            <person name="Press M.O."/>
            <person name="Eacker S.M."/>
            <person name="Wilson-Rankin E.E."/>
            <person name="Purcell J."/>
            <person name="Lester P.J."/>
            <person name="Dearden P.K."/>
        </authorList>
    </citation>
    <scope>NUCLEOTIDE SEQUENCE</scope>
    <source>
        <strain evidence="4">Volc-1</strain>
    </source>
</reference>
<keyword evidence="2" id="KW-0812">Transmembrane</keyword>
<keyword evidence="1" id="KW-0732">Signal</keyword>
<dbReference type="Pfam" id="PF01347">
    <property type="entry name" value="Vitellogenin_N"/>
    <property type="match status" value="1"/>
</dbReference>
<proteinExistence type="predicted"/>
<protein>
    <recommendedName>
        <fullName evidence="3">Vitellogenin domain-containing protein</fullName>
    </recommendedName>
</protein>
<feature type="transmembrane region" description="Helical" evidence="2">
    <location>
        <begin position="37"/>
        <end position="57"/>
    </location>
</feature>
<dbReference type="InterPro" id="IPR015816">
    <property type="entry name" value="Vitellinogen_b-sht_N"/>
</dbReference>
<keyword evidence="2" id="KW-1133">Transmembrane helix</keyword>
<evidence type="ECO:0000313" key="5">
    <source>
        <dbReference type="Proteomes" id="UP000600918"/>
    </source>
</evidence>
<keyword evidence="2" id="KW-0472">Membrane</keyword>
<evidence type="ECO:0000256" key="2">
    <source>
        <dbReference type="SAM" id="Phobius"/>
    </source>
</evidence>
<evidence type="ECO:0000259" key="3">
    <source>
        <dbReference type="Pfam" id="PF01347"/>
    </source>
</evidence>
<sequence>MSFNRIKRYRHYGGRAVYCRLHRTLYGDFEREGKPSLFLLQLYSIMDFVIIPYFLGWQTSFAVLTSYGSVINETDNWKINGTYYQPEYTYFVNMNYEASAERNQPAIYKLNLTSVMKCQAKDLNILSCSLEKKRSVLLDLKHDTYFDRIQTSKEMFEIRFDKYGVDSIRVSSKIDESEYSLIKLIVSQLNIGTNLRSHRFSLIFLDKENSTAGRCDTLFSITQFPCKQTNFTIADYKNYKMRTILYDFLSDTIVLRKRRNLRKCEKSTEVSPVEINNSVNLTVTSSYSEIHFCKDSFESSTIIEGKSLTINRDPRTSVFRQVINVRLENIGKSAEDLSFPSDAASDIIYLHKTVESNHFDT</sequence>
<dbReference type="InterPro" id="IPR001747">
    <property type="entry name" value="Vitellogenin_N"/>
</dbReference>
<feature type="domain" description="Vitellogenin" evidence="3">
    <location>
        <begin position="148"/>
        <end position="307"/>
    </location>
</feature>
<evidence type="ECO:0000256" key="1">
    <source>
        <dbReference type="ARBA" id="ARBA00022729"/>
    </source>
</evidence>
<keyword evidence="5" id="KW-1185">Reference proteome</keyword>
<evidence type="ECO:0000313" key="4">
    <source>
        <dbReference type="EMBL" id="KAF7394265.1"/>
    </source>
</evidence>
<dbReference type="Proteomes" id="UP000600918">
    <property type="component" value="Unassembled WGS sequence"/>
</dbReference>
<dbReference type="EMBL" id="JACSDY010000021">
    <property type="protein sequence ID" value="KAF7394265.1"/>
    <property type="molecule type" value="Genomic_DNA"/>
</dbReference>
<dbReference type="Gene3D" id="2.30.230.10">
    <property type="entry name" value="Lipovitellin, beta-sheet shell regions, chain A"/>
    <property type="match status" value="1"/>
</dbReference>
<comment type="caution">
    <text evidence="4">The sequence shown here is derived from an EMBL/GenBank/DDBJ whole genome shotgun (WGS) entry which is preliminary data.</text>
</comment>
<dbReference type="InterPro" id="IPR015819">
    <property type="entry name" value="Lipid_transp_b-sht_shell"/>
</dbReference>
<dbReference type="SUPFAM" id="SSF56968">
    <property type="entry name" value="Lipovitellin-phosvitin complex, beta-sheet shell regions"/>
    <property type="match status" value="1"/>
</dbReference>
<accession>A0A834N3B1</accession>